<evidence type="ECO:0000313" key="3">
    <source>
        <dbReference type="Proteomes" id="UP001474120"/>
    </source>
</evidence>
<evidence type="ECO:0000313" key="2">
    <source>
        <dbReference type="EMBL" id="MEL4454601.1"/>
    </source>
</evidence>
<feature type="domain" description="DUF306" evidence="1">
    <location>
        <begin position="53"/>
        <end position="147"/>
    </location>
</feature>
<proteinExistence type="predicted"/>
<keyword evidence="3" id="KW-1185">Reference proteome</keyword>
<dbReference type="Gene3D" id="2.40.128.270">
    <property type="match status" value="1"/>
</dbReference>
<dbReference type="RefSeq" id="WP_342158178.1">
    <property type="nucleotide sequence ID" value="NZ_JBCDNA010000001.1"/>
</dbReference>
<dbReference type="InterPro" id="IPR005184">
    <property type="entry name" value="DUF306_Meta_HslJ"/>
</dbReference>
<reference evidence="2 3" key="1">
    <citation type="submission" date="2024-04" db="EMBL/GenBank/DDBJ databases">
        <title>whole genome sequencing of Lutimonas vermicola strain IMCC1616.</title>
        <authorList>
            <person name="Bae S.S."/>
        </authorList>
    </citation>
    <scope>NUCLEOTIDE SEQUENCE [LARGE SCALE GENOMIC DNA]</scope>
    <source>
        <strain evidence="2 3">IMCC1616</strain>
    </source>
</reference>
<gene>
    <name evidence="2" type="ORF">AABB81_01745</name>
</gene>
<accession>A0ABU9KZU1</accession>
<dbReference type="InterPro" id="IPR038670">
    <property type="entry name" value="HslJ-like_sf"/>
</dbReference>
<evidence type="ECO:0000259" key="1">
    <source>
        <dbReference type="Pfam" id="PF03724"/>
    </source>
</evidence>
<protein>
    <submittedName>
        <fullName evidence="2">META domain-containing protein</fullName>
    </submittedName>
</protein>
<organism evidence="2 3">
    <name type="scientific">Lutimonas vermicola</name>
    <dbReference type="NCBI Taxonomy" id="414288"/>
    <lineage>
        <taxon>Bacteria</taxon>
        <taxon>Pseudomonadati</taxon>
        <taxon>Bacteroidota</taxon>
        <taxon>Flavobacteriia</taxon>
        <taxon>Flavobacteriales</taxon>
        <taxon>Flavobacteriaceae</taxon>
        <taxon>Lutimonas</taxon>
    </lineage>
</organism>
<comment type="caution">
    <text evidence="2">The sequence shown here is derived from an EMBL/GenBank/DDBJ whole genome shotgun (WGS) entry which is preliminary data.</text>
</comment>
<dbReference type="Pfam" id="PF03724">
    <property type="entry name" value="META"/>
    <property type="match status" value="1"/>
</dbReference>
<dbReference type="Proteomes" id="UP001474120">
    <property type="component" value="Unassembled WGS sequence"/>
</dbReference>
<dbReference type="EMBL" id="JBCDNA010000001">
    <property type="protein sequence ID" value="MEL4454601.1"/>
    <property type="molecule type" value="Genomic_DNA"/>
</dbReference>
<name>A0ABU9KZU1_9FLAO</name>
<sequence>MKHYFLFNLILSICFFSCGTSSNSSRDKFQDPHVVMHQEMHSELYQEQQQKLDGKWLIKQVYDMPIDSVQFDGKQPTMIIDLSKGIISGSDGCNSFHGKVTFKNDKIVFGPTAGTIMACNHMEMSDKILDSFNEKELTFEVKELLIFFDGDQQVMVLKRKE</sequence>